<organism evidence="2 3">
    <name type="scientific">Roseateles oligotrophus</name>
    <dbReference type="NCBI Taxonomy" id="1769250"/>
    <lineage>
        <taxon>Bacteria</taxon>
        <taxon>Pseudomonadati</taxon>
        <taxon>Pseudomonadota</taxon>
        <taxon>Betaproteobacteria</taxon>
        <taxon>Burkholderiales</taxon>
        <taxon>Sphaerotilaceae</taxon>
        <taxon>Roseateles</taxon>
    </lineage>
</organism>
<gene>
    <name evidence="2" type="ORF">HNP55_000460</name>
</gene>
<evidence type="ECO:0000256" key="1">
    <source>
        <dbReference type="SAM" id="SignalP"/>
    </source>
</evidence>
<evidence type="ECO:0000313" key="2">
    <source>
        <dbReference type="EMBL" id="MBB4841965.1"/>
    </source>
</evidence>
<reference evidence="2 3" key="1">
    <citation type="submission" date="2020-08" db="EMBL/GenBank/DDBJ databases">
        <title>Functional genomics of gut bacteria from endangered species of beetles.</title>
        <authorList>
            <person name="Carlos-Shanley C."/>
        </authorList>
    </citation>
    <scope>NUCLEOTIDE SEQUENCE [LARGE SCALE GENOMIC DNA]</scope>
    <source>
        <strain evidence="2 3">S00239</strain>
    </source>
</reference>
<name>A0A840L5W9_9BURK</name>
<dbReference type="RefSeq" id="WP_246448116.1">
    <property type="nucleotide sequence ID" value="NZ_JACHLP010000001.1"/>
</dbReference>
<sequence length="147" mass="16398">MRRRPLLLLLPALLALARESQAKDGELFVVVHSANPLRSISKKELIALYTGRSRQFPDGSLAEPLDQPRDSLLREAFYANLTGMDLAQINSYWARLLFTGRVQAPQALADDAALLAELKRNRRAIAYLSREPGEGDLRVLMILGRSS</sequence>
<protein>
    <recommendedName>
        <fullName evidence="4">Phosphate ABC transporter substrate-binding protein (PhoT family)</fullName>
    </recommendedName>
</protein>
<accession>A0A840L5W9</accession>
<dbReference type="Gene3D" id="3.40.190.10">
    <property type="entry name" value="Periplasmic binding protein-like II"/>
    <property type="match status" value="1"/>
</dbReference>
<feature type="signal peptide" evidence="1">
    <location>
        <begin position="1"/>
        <end position="22"/>
    </location>
</feature>
<comment type="caution">
    <text evidence="2">The sequence shown here is derived from an EMBL/GenBank/DDBJ whole genome shotgun (WGS) entry which is preliminary data.</text>
</comment>
<keyword evidence="3" id="KW-1185">Reference proteome</keyword>
<dbReference type="SUPFAM" id="SSF53850">
    <property type="entry name" value="Periplasmic binding protein-like II"/>
    <property type="match status" value="1"/>
</dbReference>
<dbReference type="Proteomes" id="UP000562027">
    <property type="component" value="Unassembled WGS sequence"/>
</dbReference>
<evidence type="ECO:0008006" key="4">
    <source>
        <dbReference type="Google" id="ProtNLM"/>
    </source>
</evidence>
<dbReference type="EMBL" id="JACHLP010000001">
    <property type="protein sequence ID" value="MBB4841965.1"/>
    <property type="molecule type" value="Genomic_DNA"/>
</dbReference>
<evidence type="ECO:0000313" key="3">
    <source>
        <dbReference type="Proteomes" id="UP000562027"/>
    </source>
</evidence>
<proteinExistence type="predicted"/>
<feature type="chain" id="PRO_5033059569" description="Phosphate ABC transporter substrate-binding protein (PhoT family)" evidence="1">
    <location>
        <begin position="23"/>
        <end position="147"/>
    </location>
</feature>
<keyword evidence="1" id="KW-0732">Signal</keyword>
<dbReference type="AlphaFoldDB" id="A0A840L5W9"/>